<keyword evidence="3" id="KW-1185">Reference proteome</keyword>
<feature type="transmembrane region" description="Helical" evidence="1">
    <location>
        <begin position="339"/>
        <end position="360"/>
    </location>
</feature>
<keyword evidence="1" id="KW-0812">Transmembrane</keyword>
<reference evidence="2 3" key="1">
    <citation type="journal article" date="2018" name="Nat. Ecol. Evol.">
        <title>Pezizomycetes genomes reveal the molecular basis of ectomycorrhizal truffle lifestyle.</title>
        <authorList>
            <person name="Murat C."/>
            <person name="Payen T."/>
            <person name="Noel B."/>
            <person name="Kuo A."/>
            <person name="Morin E."/>
            <person name="Chen J."/>
            <person name="Kohler A."/>
            <person name="Krizsan K."/>
            <person name="Balestrini R."/>
            <person name="Da Silva C."/>
            <person name="Montanini B."/>
            <person name="Hainaut M."/>
            <person name="Levati E."/>
            <person name="Barry K.W."/>
            <person name="Belfiori B."/>
            <person name="Cichocki N."/>
            <person name="Clum A."/>
            <person name="Dockter R.B."/>
            <person name="Fauchery L."/>
            <person name="Guy J."/>
            <person name="Iotti M."/>
            <person name="Le Tacon F."/>
            <person name="Lindquist E.A."/>
            <person name="Lipzen A."/>
            <person name="Malagnac F."/>
            <person name="Mello A."/>
            <person name="Molinier V."/>
            <person name="Miyauchi S."/>
            <person name="Poulain J."/>
            <person name="Riccioni C."/>
            <person name="Rubini A."/>
            <person name="Sitrit Y."/>
            <person name="Splivallo R."/>
            <person name="Traeger S."/>
            <person name="Wang M."/>
            <person name="Zifcakova L."/>
            <person name="Wipf D."/>
            <person name="Zambonelli A."/>
            <person name="Paolocci F."/>
            <person name="Nowrousian M."/>
            <person name="Ottonello S."/>
            <person name="Baldrian P."/>
            <person name="Spatafora J.W."/>
            <person name="Henrissat B."/>
            <person name="Nagy L.G."/>
            <person name="Aury J.M."/>
            <person name="Wincker P."/>
            <person name="Grigoriev I.V."/>
            <person name="Bonfante P."/>
            <person name="Martin F.M."/>
        </authorList>
    </citation>
    <scope>NUCLEOTIDE SEQUENCE [LARGE SCALE GENOMIC DNA]</scope>
    <source>
        <strain evidence="2 3">RN42</strain>
    </source>
</reference>
<dbReference type="STRING" id="1160509.A0A3N4HQK3"/>
<feature type="transmembrane region" description="Helical" evidence="1">
    <location>
        <begin position="119"/>
        <end position="140"/>
    </location>
</feature>
<dbReference type="PANTHER" id="PTHR37577">
    <property type="entry name" value="INTEGRAL MEMBRANE PROTEIN"/>
    <property type="match status" value="1"/>
</dbReference>
<sequence length="495" mass="57374">MFPPVGRTSGGNGTSQLQAIALVLPMLSKRSIFEFEIDKDCKPNITSENDVGGIGVLIGFTSTALITLFCVIARYTLGLKYEQYKNREQIMALSREQDIRKESSKKTVYKQWARTLNRVLLNLSDIQNTTALSAVIAVYLKYDTLHAYHQLIAYQLPGFAQAANFAALIYLRGSFPERDIVLREVLIIAYGVLFALHSVYLYPKANRPEDCIRDWRPRFRVESWMSELAKYVYYGIIVFIYVYLMTRRRPKCVYWVSKVVGYFKPLMRFVSWLNLRSARSTSSIFRFLQFAFPQHTLILVLVIIHIGAISVDIWLGLFMANKDLFLTELTGKVQLETDYSWGFGQVLSVAIAMGFPLQLYQAWSDQKEWQKALKLSHEPDLRVRKEKRTRSSLQRMYEKYNLVPEDDGYESDLNWESDVPLYKVIMAVNKPRESKNSEGEAPATPLDEFDMKDEFRVHVRPQSTFEEFLGSRPRYARPSFQAHRLRRHVARHSLG</sequence>
<dbReference type="OrthoDB" id="5427664at2759"/>
<keyword evidence="1" id="KW-1133">Transmembrane helix</keyword>
<feature type="transmembrane region" description="Helical" evidence="1">
    <location>
        <begin position="296"/>
        <end position="319"/>
    </location>
</feature>
<accession>A0A3N4HQK3</accession>
<feature type="transmembrane region" description="Helical" evidence="1">
    <location>
        <begin position="185"/>
        <end position="203"/>
    </location>
</feature>
<feature type="transmembrane region" description="Helical" evidence="1">
    <location>
        <begin position="223"/>
        <end position="244"/>
    </location>
</feature>
<organism evidence="2 3">
    <name type="scientific">Ascobolus immersus RN42</name>
    <dbReference type="NCBI Taxonomy" id="1160509"/>
    <lineage>
        <taxon>Eukaryota</taxon>
        <taxon>Fungi</taxon>
        <taxon>Dikarya</taxon>
        <taxon>Ascomycota</taxon>
        <taxon>Pezizomycotina</taxon>
        <taxon>Pezizomycetes</taxon>
        <taxon>Pezizales</taxon>
        <taxon>Ascobolaceae</taxon>
        <taxon>Ascobolus</taxon>
    </lineage>
</organism>
<feature type="transmembrane region" description="Helical" evidence="1">
    <location>
        <begin position="54"/>
        <end position="77"/>
    </location>
</feature>
<dbReference type="EMBL" id="ML119751">
    <property type="protein sequence ID" value="RPA76102.1"/>
    <property type="molecule type" value="Genomic_DNA"/>
</dbReference>
<dbReference type="PANTHER" id="PTHR37577:SF1">
    <property type="entry name" value="INTEGRAL MEMBRANE PROTEIN"/>
    <property type="match status" value="1"/>
</dbReference>
<gene>
    <name evidence="2" type="ORF">BJ508DRAFT_365225</name>
</gene>
<evidence type="ECO:0000313" key="3">
    <source>
        <dbReference type="Proteomes" id="UP000275078"/>
    </source>
</evidence>
<evidence type="ECO:0000313" key="2">
    <source>
        <dbReference type="EMBL" id="RPA76102.1"/>
    </source>
</evidence>
<dbReference type="AlphaFoldDB" id="A0A3N4HQK3"/>
<name>A0A3N4HQK3_ASCIM</name>
<evidence type="ECO:0000256" key="1">
    <source>
        <dbReference type="SAM" id="Phobius"/>
    </source>
</evidence>
<dbReference type="Proteomes" id="UP000275078">
    <property type="component" value="Unassembled WGS sequence"/>
</dbReference>
<proteinExistence type="predicted"/>
<protein>
    <submittedName>
        <fullName evidence="2">Uncharacterized protein</fullName>
    </submittedName>
</protein>
<feature type="transmembrane region" description="Helical" evidence="1">
    <location>
        <begin position="152"/>
        <end position="173"/>
    </location>
</feature>
<keyword evidence="1" id="KW-0472">Membrane</keyword>
<dbReference type="InterPro" id="IPR053018">
    <property type="entry name" value="Elsinochrome_Biosynth-Asso"/>
</dbReference>